<protein>
    <recommendedName>
        <fullName evidence="3">PH domain-containing protein</fullName>
    </recommendedName>
</protein>
<organism evidence="1 2">
    <name type="scientific">Nocardioides ginsengisegetis</name>
    <dbReference type="NCBI Taxonomy" id="661491"/>
    <lineage>
        <taxon>Bacteria</taxon>
        <taxon>Bacillati</taxon>
        <taxon>Actinomycetota</taxon>
        <taxon>Actinomycetes</taxon>
        <taxon>Propionibacteriales</taxon>
        <taxon>Nocardioidaceae</taxon>
        <taxon>Nocardioides</taxon>
    </lineage>
</organism>
<comment type="caution">
    <text evidence="1">The sequence shown here is derived from an EMBL/GenBank/DDBJ whole genome shotgun (WGS) entry which is preliminary data.</text>
</comment>
<reference evidence="1 2" key="1">
    <citation type="submission" date="2020-07" db="EMBL/GenBank/DDBJ databases">
        <title>Sequencing the genomes of 1000 actinobacteria strains.</title>
        <authorList>
            <person name="Klenk H.-P."/>
        </authorList>
    </citation>
    <scope>NUCLEOTIDE SEQUENCE [LARGE SCALE GENOMIC DNA]</scope>
    <source>
        <strain evidence="1 2">DSM 21349</strain>
    </source>
</reference>
<dbReference type="RefSeq" id="WP_182539901.1">
    <property type="nucleotide sequence ID" value="NZ_JACGXA010000001.1"/>
</dbReference>
<proteinExistence type="predicted"/>
<evidence type="ECO:0008006" key="3">
    <source>
        <dbReference type="Google" id="ProtNLM"/>
    </source>
</evidence>
<sequence length="113" mass="12050">MATITLHDGTLAVRFTTLEKLGGLVRDLDVPVSSIAAARVEPDGLRAVRGLRAPGLGLPFVRKIGTWRSRAGSSLVSVRRGQPALVLDLTGAKYRQVVIGLDDAASYVDRLDV</sequence>
<gene>
    <name evidence="1" type="ORF">FB382_002689</name>
</gene>
<keyword evidence="2" id="KW-1185">Reference proteome</keyword>
<dbReference type="Proteomes" id="UP000580910">
    <property type="component" value="Unassembled WGS sequence"/>
</dbReference>
<accession>A0A7W3J170</accession>
<evidence type="ECO:0000313" key="2">
    <source>
        <dbReference type="Proteomes" id="UP000580910"/>
    </source>
</evidence>
<name>A0A7W3J170_9ACTN</name>
<evidence type="ECO:0000313" key="1">
    <source>
        <dbReference type="EMBL" id="MBA8804398.1"/>
    </source>
</evidence>
<dbReference type="AlphaFoldDB" id="A0A7W3J170"/>
<dbReference type="EMBL" id="JACGXA010000001">
    <property type="protein sequence ID" value="MBA8804398.1"/>
    <property type="molecule type" value="Genomic_DNA"/>
</dbReference>